<evidence type="ECO:0000313" key="1">
    <source>
        <dbReference type="EMBL" id="TGJ68145.1"/>
    </source>
</evidence>
<sequence>MAECNGYRQPDYPRWAAGHPPRPPRRKPHKERGVSSIVEWLWNIYAQRKPVDLDFWFTTSLEPWLRLHRRKINQIRSILQRCGQDISVDDPEMKDPVIYSFRWYECYIALMFVAVRDYQKALGLNLDAEDIEELEMDGTLDLLDQNVEYTCHHVKVAIEILECLEEDFLRKHPVADIYINALNEASVFVLKIYGFGDWIGPITDSKIEGDPIGTYLSWFQQPFSVIRARDKIDYNVAAAREGYSTYFRTRFGVTHAKLATVFEEIETAPPSSPPTVTEDIESGGSDLVHMQEVVHTETYTDKSVEESSSVLPPSCDCSVAMYYHGSPVEMYSTPQDFSSRSSEQLQPLANSWDSMEQVQYTNIVNVEQPVQPDLSNQWSYGNQYDPYMGFIWDQEYNIMS</sequence>
<dbReference type="EMBL" id="SOZJ01000004">
    <property type="protein sequence ID" value="TGJ68145.1"/>
    <property type="molecule type" value="Genomic_DNA"/>
</dbReference>
<proteinExistence type="predicted"/>
<dbReference type="Proteomes" id="UP000297595">
    <property type="component" value="Unassembled WGS sequence"/>
</dbReference>
<reference evidence="1 2" key="1">
    <citation type="submission" date="2019-03" db="EMBL/GenBank/DDBJ databases">
        <title>Nematode-trapping fungi genome.</title>
        <authorList>
            <person name="Vidal-Diez De Ulzurrun G."/>
        </authorList>
    </citation>
    <scope>NUCLEOTIDE SEQUENCE [LARGE SCALE GENOMIC DNA]</scope>
    <source>
        <strain evidence="1 2">TWF154</strain>
    </source>
</reference>
<organism evidence="1 2">
    <name type="scientific">Orbilia oligospora</name>
    <name type="common">Nematode-trapping fungus</name>
    <name type="synonym">Arthrobotrys oligospora</name>
    <dbReference type="NCBI Taxonomy" id="2813651"/>
    <lineage>
        <taxon>Eukaryota</taxon>
        <taxon>Fungi</taxon>
        <taxon>Dikarya</taxon>
        <taxon>Ascomycota</taxon>
        <taxon>Pezizomycotina</taxon>
        <taxon>Orbiliomycetes</taxon>
        <taxon>Orbiliales</taxon>
        <taxon>Orbiliaceae</taxon>
        <taxon>Orbilia</taxon>
    </lineage>
</organism>
<accession>A0A7C8K7W0</accession>
<dbReference type="AlphaFoldDB" id="A0A7C8K7W0"/>
<protein>
    <submittedName>
        <fullName evidence="1">Uncharacterized protein</fullName>
    </submittedName>
</protein>
<name>A0A7C8K7W0_ORBOL</name>
<evidence type="ECO:0000313" key="2">
    <source>
        <dbReference type="Proteomes" id="UP000297595"/>
    </source>
</evidence>
<comment type="caution">
    <text evidence="1">The sequence shown here is derived from an EMBL/GenBank/DDBJ whole genome shotgun (WGS) entry which is preliminary data.</text>
</comment>
<gene>
    <name evidence="1" type="ORF">EYR41_007215</name>
</gene>